<dbReference type="Proteomes" id="UP000050911">
    <property type="component" value="Unassembled WGS sequence"/>
</dbReference>
<organism evidence="2 3">
    <name type="scientific">Secundilactobacillus kimchicus JCM 15530</name>
    <dbReference type="NCBI Taxonomy" id="1302272"/>
    <lineage>
        <taxon>Bacteria</taxon>
        <taxon>Bacillati</taxon>
        <taxon>Bacillota</taxon>
        <taxon>Bacilli</taxon>
        <taxon>Lactobacillales</taxon>
        <taxon>Lactobacillaceae</taxon>
        <taxon>Secundilactobacillus</taxon>
    </lineage>
</organism>
<protein>
    <recommendedName>
        <fullName evidence="1">Flavodoxin-like domain-containing protein</fullName>
    </recommendedName>
</protein>
<dbReference type="SUPFAM" id="SSF52218">
    <property type="entry name" value="Flavoproteins"/>
    <property type="match status" value="1"/>
</dbReference>
<feature type="domain" description="Flavodoxin-like" evidence="1">
    <location>
        <begin position="5"/>
        <end position="139"/>
    </location>
</feature>
<dbReference type="PANTHER" id="PTHR39201:SF1">
    <property type="entry name" value="FLAVODOXIN-LIKE DOMAIN-CONTAINING PROTEIN"/>
    <property type="match status" value="1"/>
</dbReference>
<proteinExistence type="predicted"/>
<dbReference type="OrthoDB" id="9806505at2"/>
<evidence type="ECO:0000313" key="3">
    <source>
        <dbReference type="Proteomes" id="UP000050911"/>
    </source>
</evidence>
<comment type="caution">
    <text evidence="2">The sequence shown here is derived from an EMBL/GenBank/DDBJ whole genome shotgun (WGS) entry which is preliminary data.</text>
</comment>
<name>A0A0R1HW04_9LACO</name>
<dbReference type="AlphaFoldDB" id="A0A0R1HW04"/>
<keyword evidence="3" id="KW-1185">Reference proteome</keyword>
<dbReference type="PANTHER" id="PTHR39201">
    <property type="entry name" value="EXPORTED PROTEIN-RELATED"/>
    <property type="match status" value="1"/>
</dbReference>
<dbReference type="STRING" id="1302272.FC96_GL001074"/>
<reference evidence="2 3" key="1">
    <citation type="journal article" date="2015" name="Genome Announc.">
        <title>Expanding the biotechnology potential of lactobacilli through comparative genomics of 213 strains and associated genera.</title>
        <authorList>
            <person name="Sun Z."/>
            <person name="Harris H.M."/>
            <person name="McCann A."/>
            <person name="Guo C."/>
            <person name="Argimon S."/>
            <person name="Zhang W."/>
            <person name="Yang X."/>
            <person name="Jeffery I.B."/>
            <person name="Cooney J.C."/>
            <person name="Kagawa T.F."/>
            <person name="Liu W."/>
            <person name="Song Y."/>
            <person name="Salvetti E."/>
            <person name="Wrobel A."/>
            <person name="Rasinkangas P."/>
            <person name="Parkhill J."/>
            <person name="Rea M.C."/>
            <person name="O'Sullivan O."/>
            <person name="Ritari J."/>
            <person name="Douillard F.P."/>
            <person name="Paul Ross R."/>
            <person name="Yang R."/>
            <person name="Briner A.E."/>
            <person name="Felis G.E."/>
            <person name="de Vos W.M."/>
            <person name="Barrangou R."/>
            <person name="Klaenhammer T.R."/>
            <person name="Caufield P.W."/>
            <person name="Cui Y."/>
            <person name="Zhang H."/>
            <person name="O'Toole P.W."/>
        </authorList>
    </citation>
    <scope>NUCLEOTIDE SEQUENCE [LARGE SCALE GENOMIC DNA]</scope>
    <source>
        <strain evidence="2 3">JCM 15530</strain>
    </source>
</reference>
<evidence type="ECO:0000259" key="1">
    <source>
        <dbReference type="Pfam" id="PF12682"/>
    </source>
</evidence>
<sequence>MVPIYYFSAQQIGSVTEQVAHKIGQATASVPIRIQVTPKYPNDWHQLLDRVQAERAGEQPLTVHPILVLSQAEPLLICYPNWQNHLPPAVTWWLRRLEIKGPTIYPVCVHEGSGMGDSEADIKQCIPAAKLQLGLPIRASRVELAGKAIEHWLVETHFVGANISTTDLKKRSI</sequence>
<dbReference type="EMBL" id="AZCX01000002">
    <property type="protein sequence ID" value="KRK48755.1"/>
    <property type="molecule type" value="Genomic_DNA"/>
</dbReference>
<gene>
    <name evidence="2" type="ORF">FC96_GL001074</name>
</gene>
<dbReference type="InterPro" id="IPR029039">
    <property type="entry name" value="Flavoprotein-like_sf"/>
</dbReference>
<dbReference type="PATRIC" id="fig|1302272.5.peg.1080"/>
<dbReference type="Pfam" id="PF12682">
    <property type="entry name" value="Flavodoxin_4"/>
    <property type="match status" value="1"/>
</dbReference>
<dbReference type="Gene3D" id="3.40.50.360">
    <property type="match status" value="1"/>
</dbReference>
<dbReference type="InterPro" id="IPR008254">
    <property type="entry name" value="Flavodoxin/NO_synth"/>
</dbReference>
<accession>A0A0R1HW04</accession>
<evidence type="ECO:0000313" key="2">
    <source>
        <dbReference type="EMBL" id="KRK48755.1"/>
    </source>
</evidence>
<dbReference type="GO" id="GO:0010181">
    <property type="term" value="F:FMN binding"/>
    <property type="evidence" value="ECO:0007669"/>
    <property type="project" value="InterPro"/>
</dbReference>
<dbReference type="GO" id="GO:0016651">
    <property type="term" value="F:oxidoreductase activity, acting on NAD(P)H"/>
    <property type="evidence" value="ECO:0007669"/>
    <property type="project" value="UniProtKB-ARBA"/>
</dbReference>